<accession>A0ABS8EMI5</accession>
<feature type="chain" id="PRO_5046230156" evidence="3">
    <location>
        <begin position="22"/>
        <end position="522"/>
    </location>
</feature>
<gene>
    <name evidence="5" type="ORF">J1C55_06530</name>
</gene>
<reference evidence="5" key="2">
    <citation type="submission" date="2021-10" db="EMBL/GenBank/DDBJ databases">
        <title>Genome of Winogradskyella sp. E313.</title>
        <authorList>
            <person name="Zhou Y."/>
        </authorList>
    </citation>
    <scope>NUCLEOTIDE SEQUENCE</scope>
    <source>
        <strain evidence="5">E313</strain>
    </source>
</reference>
<dbReference type="RefSeq" id="WP_227476678.1">
    <property type="nucleotide sequence ID" value="NZ_JAFMPT010000006.1"/>
</dbReference>
<dbReference type="CDD" id="cd08023">
    <property type="entry name" value="GH16_laminarinase_like"/>
    <property type="match status" value="1"/>
</dbReference>
<organism evidence="5 6">
    <name type="scientific">Winogradskyella immobilis</name>
    <dbReference type="NCBI Taxonomy" id="2816852"/>
    <lineage>
        <taxon>Bacteria</taxon>
        <taxon>Pseudomonadati</taxon>
        <taxon>Bacteroidota</taxon>
        <taxon>Flavobacteriia</taxon>
        <taxon>Flavobacteriales</taxon>
        <taxon>Flavobacteriaceae</taxon>
        <taxon>Winogradskyella</taxon>
    </lineage>
</organism>
<dbReference type="PANTHER" id="PTHR10963:SF55">
    <property type="entry name" value="GLYCOSIDE HYDROLASE FAMILY 16 PROTEIN"/>
    <property type="match status" value="1"/>
</dbReference>
<proteinExistence type="inferred from homology"/>
<dbReference type="InterPro" id="IPR026444">
    <property type="entry name" value="Secre_tail"/>
</dbReference>
<dbReference type="InterPro" id="IPR050546">
    <property type="entry name" value="Glycosyl_Hydrlase_16"/>
</dbReference>
<evidence type="ECO:0000256" key="3">
    <source>
        <dbReference type="SAM" id="SignalP"/>
    </source>
</evidence>
<evidence type="ECO:0000256" key="2">
    <source>
        <dbReference type="ARBA" id="ARBA00022729"/>
    </source>
</evidence>
<feature type="domain" description="GH16" evidence="4">
    <location>
        <begin position="171"/>
        <end position="442"/>
    </location>
</feature>
<evidence type="ECO:0000313" key="5">
    <source>
        <dbReference type="EMBL" id="MCC1484236.1"/>
    </source>
</evidence>
<dbReference type="PANTHER" id="PTHR10963">
    <property type="entry name" value="GLYCOSYL HYDROLASE-RELATED"/>
    <property type="match status" value="1"/>
</dbReference>
<evidence type="ECO:0000256" key="1">
    <source>
        <dbReference type="ARBA" id="ARBA00006865"/>
    </source>
</evidence>
<sequence length="522" mass="58572">MRDTYFSFFILLLLSIQGSFAQQMPIDFSDTNDDFIGFSGSSFAFNLDPTDGNNAVGQFFNDGSVTSQGFFLDLSRAIDLEVQKTITLSFYAFDPNMHKIVLKLENGTNPDVEVETTRPGISPADWTTVTFDFSNAKLSSNGSTINAEGIYSRVTIFIDIDDNSSGTYLIDDIDDGSEPENPNELDVIYTDLVWSDEFDGANGAIDSNNWFHQTQFPQGNSWFNGELQHYTNRIENSFIEDGFLNIVAIRENFRDQGVTTQFTSARLNSKFAFTYGRVDVRAKLPFGNGTWPAIWTLGRNINENGAYWDNQGFGTTNWPATGEIDIMEHGLHAVNEVSSALHTPSSFGNTVNTRTQVLADVANEFHVYSLNWSPDQISFLIDDEIYYRYNPAVQDANTWPFDLDQYILLNVAMGGFAGAVDSSFDRSAMLIDYVRVFQNNTLSTEEVGISDFEVYPNPANSIINITSNKIIDKVELYSILGQQMLLKTRNVTEFNVSNFQAGTYILKIYSGNTIENKRIIIN</sequence>
<comment type="similarity">
    <text evidence="1">Belongs to the glycosyl hydrolase 16 family.</text>
</comment>
<dbReference type="SUPFAM" id="SSF49899">
    <property type="entry name" value="Concanavalin A-like lectins/glucanases"/>
    <property type="match status" value="1"/>
</dbReference>
<evidence type="ECO:0000259" key="4">
    <source>
        <dbReference type="PROSITE" id="PS51762"/>
    </source>
</evidence>
<dbReference type="InterPro" id="IPR000757">
    <property type="entry name" value="Beta-glucanase-like"/>
</dbReference>
<dbReference type="Gene3D" id="2.60.120.260">
    <property type="entry name" value="Galactose-binding domain-like"/>
    <property type="match status" value="1"/>
</dbReference>
<dbReference type="Proteomes" id="UP000778797">
    <property type="component" value="Unassembled WGS sequence"/>
</dbReference>
<dbReference type="Pfam" id="PF18962">
    <property type="entry name" value="Por_Secre_tail"/>
    <property type="match status" value="1"/>
</dbReference>
<keyword evidence="2 3" id="KW-0732">Signal</keyword>
<dbReference type="InterPro" id="IPR013320">
    <property type="entry name" value="ConA-like_dom_sf"/>
</dbReference>
<dbReference type="NCBIfam" id="TIGR04183">
    <property type="entry name" value="Por_Secre_tail"/>
    <property type="match status" value="1"/>
</dbReference>
<protein>
    <submittedName>
        <fullName evidence="5">Family 16 glycosylhydrolase</fullName>
    </submittedName>
</protein>
<reference evidence="5" key="1">
    <citation type="submission" date="2021-03" db="EMBL/GenBank/DDBJ databases">
        <authorList>
            <person name="Ping X."/>
        </authorList>
    </citation>
    <scope>NUCLEOTIDE SEQUENCE</scope>
    <source>
        <strain evidence="5">E313</strain>
    </source>
</reference>
<dbReference type="Gene3D" id="2.60.120.200">
    <property type="match status" value="1"/>
</dbReference>
<comment type="caution">
    <text evidence="5">The sequence shown here is derived from an EMBL/GenBank/DDBJ whole genome shotgun (WGS) entry which is preliminary data.</text>
</comment>
<keyword evidence="6" id="KW-1185">Reference proteome</keyword>
<evidence type="ECO:0000313" key="6">
    <source>
        <dbReference type="Proteomes" id="UP000778797"/>
    </source>
</evidence>
<name>A0ABS8EMI5_9FLAO</name>
<feature type="signal peptide" evidence="3">
    <location>
        <begin position="1"/>
        <end position="21"/>
    </location>
</feature>
<dbReference type="PROSITE" id="PS51762">
    <property type="entry name" value="GH16_2"/>
    <property type="match status" value="1"/>
</dbReference>
<dbReference type="Pfam" id="PF00722">
    <property type="entry name" value="Glyco_hydro_16"/>
    <property type="match status" value="1"/>
</dbReference>
<dbReference type="EMBL" id="JAFMPT010000006">
    <property type="protein sequence ID" value="MCC1484236.1"/>
    <property type="molecule type" value="Genomic_DNA"/>
</dbReference>